<keyword evidence="4" id="KW-1185">Reference proteome</keyword>
<proteinExistence type="predicted"/>
<evidence type="ECO:0000259" key="2">
    <source>
        <dbReference type="Pfam" id="PF13810"/>
    </source>
</evidence>
<dbReference type="InterPro" id="IPR025442">
    <property type="entry name" value="DUF4185"/>
</dbReference>
<comment type="caution">
    <text evidence="3">The sequence shown here is derived from an EMBL/GenBank/DDBJ whole genome shotgun (WGS) entry which is preliminary data.</text>
</comment>
<evidence type="ECO:0000313" key="4">
    <source>
        <dbReference type="Proteomes" id="UP000245590"/>
    </source>
</evidence>
<organism evidence="3 4">
    <name type="scientific">Brachybacterium endophyticum</name>
    <dbReference type="NCBI Taxonomy" id="2182385"/>
    <lineage>
        <taxon>Bacteria</taxon>
        <taxon>Bacillati</taxon>
        <taxon>Actinomycetota</taxon>
        <taxon>Actinomycetes</taxon>
        <taxon>Micrococcales</taxon>
        <taxon>Dermabacteraceae</taxon>
        <taxon>Brachybacterium</taxon>
    </lineage>
</organism>
<evidence type="ECO:0000256" key="1">
    <source>
        <dbReference type="SAM" id="MobiDB-lite"/>
    </source>
</evidence>
<dbReference type="EMBL" id="QFKX01000001">
    <property type="protein sequence ID" value="PWH07467.1"/>
    <property type="molecule type" value="Genomic_DNA"/>
</dbReference>
<accession>A0A2U2RNK8</accession>
<gene>
    <name evidence="3" type="ORF">DEO23_02220</name>
</gene>
<feature type="region of interest" description="Disordered" evidence="1">
    <location>
        <begin position="38"/>
        <end position="85"/>
    </location>
</feature>
<evidence type="ECO:0000313" key="3">
    <source>
        <dbReference type="EMBL" id="PWH07467.1"/>
    </source>
</evidence>
<dbReference type="PROSITE" id="PS51318">
    <property type="entry name" value="TAT"/>
    <property type="match status" value="1"/>
</dbReference>
<dbReference type="AlphaFoldDB" id="A0A2U2RNK8"/>
<dbReference type="OrthoDB" id="4789771at2"/>
<dbReference type="Proteomes" id="UP000245590">
    <property type="component" value="Unassembled WGS sequence"/>
</dbReference>
<name>A0A2U2RNK8_9MICO</name>
<reference evidence="3 4" key="1">
    <citation type="submission" date="2018-05" db="EMBL/GenBank/DDBJ databases">
        <title>Brachybacterium sp. M1HQ-2T, whole genome shotgun sequence.</title>
        <authorList>
            <person name="Tuo L."/>
        </authorList>
    </citation>
    <scope>NUCLEOTIDE SEQUENCE [LARGE SCALE GENOMIC DNA]</scope>
    <source>
        <strain evidence="3 4">M1HQ-2</strain>
    </source>
</reference>
<sequence length="394" mass="42300">MIDDDAGHSTENLSRSGFLRWGAAAGAGLTAAGLSATGAPGAEAAPPASPAPTTPAPATPTPTSPAPAAEPSVENLGPITGRGITTRFQMERTDLGIPARTPDGRVLYVFGDSYIDEDGVNAPENDWRSPTGLYAEDVQPTETIEWTGAVGGERAEQLAPYDHVGGKYTVLPADVITLGDTMHLWVMRNESLGDVSGTEIWTSHDSGATWEATPLFAGNHKEGNVQLATWALHPEDGHVYALATGFQRNKPVYLLRVPVEKILDPDAYEYWGIPADEWAWGDTLTPVLDGAFGEMCWRVMEDGSWLLTWFDAGHYTIEALLADGPTANLHDAPRTTLVHGADWGNEGPDRIAQLYGAYQVPGSTPQSMHLVVSQWNTATQHPYRSMLVRADGAF</sequence>
<dbReference type="RefSeq" id="WP_109274352.1">
    <property type="nucleotide sequence ID" value="NZ_QFKX01000001.1"/>
</dbReference>
<dbReference type="Pfam" id="PF13810">
    <property type="entry name" value="DUF4185"/>
    <property type="match status" value="1"/>
</dbReference>
<feature type="compositionally biased region" description="Pro residues" evidence="1">
    <location>
        <begin position="47"/>
        <end position="65"/>
    </location>
</feature>
<dbReference type="InterPro" id="IPR006311">
    <property type="entry name" value="TAT_signal"/>
</dbReference>
<protein>
    <recommendedName>
        <fullName evidence="2">DUF4185 domain-containing protein</fullName>
    </recommendedName>
</protein>
<feature type="domain" description="DUF4185" evidence="2">
    <location>
        <begin position="85"/>
        <end position="389"/>
    </location>
</feature>